<dbReference type="PANTHER" id="PTHR38115">
    <property type="entry name" value="LIPOCALIN-LIKE DOMAIN-CONTAINING PROTEIN"/>
    <property type="match status" value="1"/>
</dbReference>
<gene>
    <name evidence="1" type="ORF">N7493_011158</name>
</gene>
<evidence type="ECO:0000313" key="1">
    <source>
        <dbReference type="EMBL" id="KAJ5704020.1"/>
    </source>
</evidence>
<sequence length="213" mass="23853">MATPDDMKIDNLNGIWILNKKHSSNLEGMLKIATHINKGQTDIWEQTQQKINWILRKAMSLTDIRLETSTSHAPVLQGNKPTVTINSVLTPTIGNLASTSENRTLDWAAYHHSDYFFGGVTHRSCFVRGSSGTGDASPIRPEFELQIQPLHACLKRFLSGEIFLDNEDVTSTTDGFLVEEPSLDHEAGEGLWVHTHEKSVTSNWEAEQIWGLK</sequence>
<name>A0AAD6HBL8_9EURO</name>
<proteinExistence type="predicted"/>
<protein>
    <submittedName>
        <fullName evidence="1">Uncharacterized protein</fullName>
    </submittedName>
</protein>
<evidence type="ECO:0000313" key="2">
    <source>
        <dbReference type="Proteomes" id="UP001215712"/>
    </source>
</evidence>
<reference evidence="1" key="2">
    <citation type="submission" date="2023-01" db="EMBL/GenBank/DDBJ databases">
        <authorList>
            <person name="Petersen C."/>
        </authorList>
    </citation>
    <scope>NUCLEOTIDE SEQUENCE</scope>
    <source>
        <strain evidence="1">IBT 17514</strain>
    </source>
</reference>
<dbReference type="AlphaFoldDB" id="A0AAD6HBL8"/>
<accession>A0AAD6HBL8</accession>
<comment type="caution">
    <text evidence="1">The sequence shown here is derived from an EMBL/GenBank/DDBJ whole genome shotgun (WGS) entry which is preliminary data.</text>
</comment>
<reference evidence="1" key="1">
    <citation type="journal article" date="2023" name="IMA Fungus">
        <title>Comparative genomic study of the Penicillium genus elucidates a diverse pangenome and 15 lateral gene transfer events.</title>
        <authorList>
            <person name="Petersen C."/>
            <person name="Sorensen T."/>
            <person name="Nielsen M.R."/>
            <person name="Sondergaard T.E."/>
            <person name="Sorensen J.L."/>
            <person name="Fitzpatrick D.A."/>
            <person name="Frisvad J.C."/>
            <person name="Nielsen K.L."/>
        </authorList>
    </citation>
    <scope>NUCLEOTIDE SEQUENCE</scope>
    <source>
        <strain evidence="1">IBT 17514</strain>
    </source>
</reference>
<dbReference type="PANTHER" id="PTHR38115:SF1">
    <property type="entry name" value="LIPOCALIN-LIKE DOMAIN-CONTAINING PROTEIN"/>
    <property type="match status" value="1"/>
</dbReference>
<keyword evidence="2" id="KW-1185">Reference proteome</keyword>
<dbReference type="Proteomes" id="UP001215712">
    <property type="component" value="Unassembled WGS sequence"/>
</dbReference>
<organism evidence="1 2">
    <name type="scientific">Penicillium malachiteum</name>
    <dbReference type="NCBI Taxonomy" id="1324776"/>
    <lineage>
        <taxon>Eukaryota</taxon>
        <taxon>Fungi</taxon>
        <taxon>Dikarya</taxon>
        <taxon>Ascomycota</taxon>
        <taxon>Pezizomycotina</taxon>
        <taxon>Eurotiomycetes</taxon>
        <taxon>Eurotiomycetidae</taxon>
        <taxon>Eurotiales</taxon>
        <taxon>Aspergillaceae</taxon>
        <taxon>Penicillium</taxon>
    </lineage>
</organism>
<dbReference type="EMBL" id="JAQJAN010000020">
    <property type="protein sequence ID" value="KAJ5704020.1"/>
    <property type="molecule type" value="Genomic_DNA"/>
</dbReference>
<dbReference type="InterPro" id="IPR053037">
    <property type="entry name" value="Pericyclase_pydY-like"/>
</dbReference>